<evidence type="ECO:0000256" key="2">
    <source>
        <dbReference type="SAM" id="Phobius"/>
    </source>
</evidence>
<organism evidence="3 4">
    <name type="scientific">Pseudomonas saponiphila</name>
    <dbReference type="NCBI Taxonomy" id="556534"/>
    <lineage>
        <taxon>Bacteria</taxon>
        <taxon>Pseudomonadati</taxon>
        <taxon>Pseudomonadota</taxon>
        <taxon>Gammaproteobacteria</taxon>
        <taxon>Pseudomonadales</taxon>
        <taxon>Pseudomonadaceae</taxon>
        <taxon>Pseudomonas</taxon>
    </lineage>
</organism>
<gene>
    <name evidence="3" type="ORF">SAMN05216178_4177</name>
</gene>
<keyword evidence="2" id="KW-0812">Transmembrane</keyword>
<evidence type="ECO:0000313" key="3">
    <source>
        <dbReference type="EMBL" id="SEC30745.1"/>
    </source>
</evidence>
<proteinExistence type="predicted"/>
<feature type="compositionally biased region" description="Low complexity" evidence="1">
    <location>
        <begin position="49"/>
        <end position="58"/>
    </location>
</feature>
<reference evidence="4" key="1">
    <citation type="submission" date="2016-10" db="EMBL/GenBank/DDBJ databases">
        <authorList>
            <person name="Varghese N."/>
            <person name="Submissions S."/>
        </authorList>
    </citation>
    <scope>NUCLEOTIDE SEQUENCE [LARGE SCALE GENOMIC DNA]</scope>
    <source>
        <strain evidence="4">DSM 9751</strain>
    </source>
</reference>
<dbReference type="Proteomes" id="UP000198982">
    <property type="component" value="Unassembled WGS sequence"/>
</dbReference>
<feature type="region of interest" description="Disordered" evidence="1">
    <location>
        <begin position="49"/>
        <end position="76"/>
    </location>
</feature>
<sequence length="76" mass="8160">MGFELDSGMIRGLGTLVVMIAFVGLSIWVFNSKRNPEFAQARLLPFADDPMPGAAPAGNTTDDAQPQEPATRSIRP</sequence>
<keyword evidence="4" id="KW-1185">Reference proteome</keyword>
<accession>A0A1H4RFT7</accession>
<feature type="transmembrane region" description="Helical" evidence="2">
    <location>
        <begin position="12"/>
        <end position="30"/>
    </location>
</feature>
<dbReference type="AlphaFoldDB" id="A0A1H4RFT7"/>
<dbReference type="EMBL" id="FNTJ01000001">
    <property type="protein sequence ID" value="SEC30745.1"/>
    <property type="molecule type" value="Genomic_DNA"/>
</dbReference>
<evidence type="ECO:0000256" key="1">
    <source>
        <dbReference type="SAM" id="MobiDB-lite"/>
    </source>
</evidence>
<evidence type="ECO:0000313" key="4">
    <source>
        <dbReference type="Proteomes" id="UP000198982"/>
    </source>
</evidence>
<dbReference type="RefSeq" id="WP_016967269.1">
    <property type="nucleotide sequence ID" value="NZ_FNTJ01000001.1"/>
</dbReference>
<protein>
    <submittedName>
        <fullName evidence="3">Cytochrome c oxidase cbb3-type subunit 4</fullName>
    </submittedName>
</protein>
<name>A0A1H4RFT7_9PSED</name>
<keyword evidence="2" id="KW-1133">Transmembrane helix</keyword>
<keyword evidence="2" id="KW-0472">Membrane</keyword>
<feature type="compositionally biased region" description="Polar residues" evidence="1">
    <location>
        <begin position="59"/>
        <end position="70"/>
    </location>
</feature>